<accession>A0A841FR57</accession>
<dbReference type="AlphaFoldDB" id="A0A841FR57"/>
<evidence type="ECO:0008006" key="4">
    <source>
        <dbReference type="Google" id="ProtNLM"/>
    </source>
</evidence>
<gene>
    <name evidence="2" type="ORF">HNR73_006422</name>
</gene>
<comment type="caution">
    <text evidence="2">The sequence shown here is derived from an EMBL/GenBank/DDBJ whole genome shotgun (WGS) entry which is preliminary data.</text>
</comment>
<name>A0A841FR57_9ACTN</name>
<dbReference type="RefSeq" id="WP_184791330.1">
    <property type="nucleotide sequence ID" value="NZ_BONT01000069.1"/>
</dbReference>
<dbReference type="EMBL" id="JACHGT010000017">
    <property type="protein sequence ID" value="MBB6038536.1"/>
    <property type="molecule type" value="Genomic_DNA"/>
</dbReference>
<evidence type="ECO:0000313" key="3">
    <source>
        <dbReference type="Proteomes" id="UP000548476"/>
    </source>
</evidence>
<reference evidence="2 3" key="1">
    <citation type="submission" date="2020-08" db="EMBL/GenBank/DDBJ databases">
        <title>Genomic Encyclopedia of Type Strains, Phase IV (KMG-IV): sequencing the most valuable type-strain genomes for metagenomic binning, comparative biology and taxonomic classification.</title>
        <authorList>
            <person name="Goeker M."/>
        </authorList>
    </citation>
    <scope>NUCLEOTIDE SEQUENCE [LARGE SCALE GENOMIC DNA]</scope>
    <source>
        <strain evidence="2 3">YIM 65646</strain>
    </source>
</reference>
<dbReference type="Pfam" id="PF13830">
    <property type="entry name" value="DUF4192"/>
    <property type="match status" value="1"/>
</dbReference>
<sequence>MHTSLDLNTPEAVIAAVPYLIGYHPQAPNLVILGIRDGKVTVSGNLDLEPGMAALPIPAGFVDASLADTLLLIGFGPPELTEAIVTGVAQLMELLDVDVALALIVHDGRCFGLRGETPPEGVAVPPPDTAMTDDMPVFADRDAVDALFAPARGPAYDTALAAIDTFRSTVDAISHPADHSAFVTASLELLHQVTTDPQTLDTDQTARLTVALTFGEVRDAAMAAVDDDPAGATEDIWRHLVSHAPPELRTAPAVLAAYSAWRGGAGHIAAAALRVIEDQSPQDPTAQQLRRLIDLAAHPDTVAAYRPGQALTRTSTPPPHSDSQKGR</sequence>
<evidence type="ECO:0000313" key="2">
    <source>
        <dbReference type="EMBL" id="MBB6038536.1"/>
    </source>
</evidence>
<keyword evidence="3" id="KW-1185">Reference proteome</keyword>
<evidence type="ECO:0000256" key="1">
    <source>
        <dbReference type="SAM" id="MobiDB-lite"/>
    </source>
</evidence>
<dbReference type="InterPro" id="IPR025447">
    <property type="entry name" value="DUF4192"/>
</dbReference>
<protein>
    <recommendedName>
        <fullName evidence="4">DUF4192 domain-containing protein</fullName>
    </recommendedName>
</protein>
<organism evidence="2 3">
    <name type="scientific">Phytomonospora endophytica</name>
    <dbReference type="NCBI Taxonomy" id="714109"/>
    <lineage>
        <taxon>Bacteria</taxon>
        <taxon>Bacillati</taxon>
        <taxon>Actinomycetota</taxon>
        <taxon>Actinomycetes</taxon>
        <taxon>Micromonosporales</taxon>
        <taxon>Micromonosporaceae</taxon>
        <taxon>Phytomonospora</taxon>
    </lineage>
</organism>
<dbReference type="Proteomes" id="UP000548476">
    <property type="component" value="Unassembled WGS sequence"/>
</dbReference>
<proteinExistence type="predicted"/>
<feature type="region of interest" description="Disordered" evidence="1">
    <location>
        <begin position="304"/>
        <end position="327"/>
    </location>
</feature>